<protein>
    <recommendedName>
        <fullName evidence="2">DUF7779 domain-containing protein</fullName>
    </recommendedName>
</protein>
<evidence type="ECO:0000313" key="3">
    <source>
        <dbReference type="EMBL" id="GAA3225263.1"/>
    </source>
</evidence>
<dbReference type="PANTHER" id="PTHR46082">
    <property type="entry name" value="ATP/GTP-BINDING PROTEIN-RELATED"/>
    <property type="match status" value="1"/>
</dbReference>
<dbReference type="EMBL" id="BAAAUV010000015">
    <property type="protein sequence ID" value="GAA3225263.1"/>
    <property type="molecule type" value="Genomic_DNA"/>
</dbReference>
<feature type="domain" description="DUF7779" evidence="2">
    <location>
        <begin position="269"/>
        <end position="355"/>
    </location>
</feature>
<comment type="caution">
    <text evidence="3">The sequence shown here is derived from an EMBL/GenBank/DDBJ whole genome shotgun (WGS) entry which is preliminary data.</text>
</comment>
<keyword evidence="4" id="KW-1185">Reference proteome</keyword>
<dbReference type="RefSeq" id="WP_344833274.1">
    <property type="nucleotide sequence ID" value="NZ_BAAAUV010000015.1"/>
</dbReference>
<dbReference type="SUPFAM" id="SSF52540">
    <property type="entry name" value="P-loop containing nucleoside triphosphate hydrolases"/>
    <property type="match status" value="1"/>
</dbReference>
<accession>A0ABP6QIW5</accession>
<dbReference type="InterPro" id="IPR011990">
    <property type="entry name" value="TPR-like_helical_dom_sf"/>
</dbReference>
<dbReference type="InterPro" id="IPR053137">
    <property type="entry name" value="NLR-like"/>
</dbReference>
<dbReference type="NCBIfam" id="NF040586">
    <property type="entry name" value="FxSxx_TPR"/>
    <property type="match status" value="1"/>
</dbReference>
<dbReference type="InterPro" id="IPR027417">
    <property type="entry name" value="P-loop_NTPase"/>
</dbReference>
<organism evidence="3 4">
    <name type="scientific">Actinocorallia longicatena</name>
    <dbReference type="NCBI Taxonomy" id="111803"/>
    <lineage>
        <taxon>Bacteria</taxon>
        <taxon>Bacillati</taxon>
        <taxon>Actinomycetota</taxon>
        <taxon>Actinomycetes</taxon>
        <taxon>Streptosporangiales</taxon>
        <taxon>Thermomonosporaceae</taxon>
        <taxon>Actinocorallia</taxon>
    </lineage>
</organism>
<dbReference type="Pfam" id="PF13424">
    <property type="entry name" value="TPR_12"/>
    <property type="match status" value="2"/>
</dbReference>
<dbReference type="Gene3D" id="1.25.40.10">
    <property type="entry name" value="Tetratricopeptide repeat domain"/>
    <property type="match status" value="3"/>
</dbReference>
<reference evidence="4" key="1">
    <citation type="journal article" date="2019" name="Int. J. Syst. Evol. Microbiol.">
        <title>The Global Catalogue of Microorganisms (GCM) 10K type strain sequencing project: providing services to taxonomists for standard genome sequencing and annotation.</title>
        <authorList>
            <consortium name="The Broad Institute Genomics Platform"/>
            <consortium name="The Broad Institute Genome Sequencing Center for Infectious Disease"/>
            <person name="Wu L."/>
            <person name="Ma J."/>
        </authorList>
    </citation>
    <scope>NUCLEOTIDE SEQUENCE [LARGE SCALE GENOMIC DNA]</scope>
    <source>
        <strain evidence="4">JCM 9377</strain>
    </source>
</reference>
<dbReference type="Pfam" id="PF13374">
    <property type="entry name" value="TPR_10"/>
    <property type="match status" value="2"/>
</dbReference>
<evidence type="ECO:0000256" key="1">
    <source>
        <dbReference type="SAM" id="MobiDB-lite"/>
    </source>
</evidence>
<feature type="region of interest" description="Disordered" evidence="1">
    <location>
        <begin position="1"/>
        <end position="24"/>
    </location>
</feature>
<gene>
    <name evidence="3" type="ORF">GCM10010468_52790</name>
</gene>
<dbReference type="Gene3D" id="3.40.50.300">
    <property type="entry name" value="P-loop containing nucleotide triphosphate hydrolases"/>
    <property type="match status" value="1"/>
</dbReference>
<proteinExistence type="predicted"/>
<sequence length="841" mass="92543">MSISHPAGSGRPAGRVPDIWGRVPPRNKNFTGREELLQRLRGGITRITAVVPHALQGFGGVGKTQMAVEYAHRYQHEYNIVWWVPADQPALVRATLAALAPYLGLPPVTATGIEDGANAVLDALRRGEPFDRWLLIFDNADEPQGLTDIIPQGPGHVLITSRNHKWEGVVDTVAVDVFTRDESLDFLAKRMPRSLGDPDTDRLAEELGDLPLALEQAGALQAETGMAVSEYLTLLTQRKTAELMEQGKPTEYPVSMTAAWGLSVASLNQSMPECIDLLRCCAFFGPEPIPRDVFNRPSAGLGQKMTSLLSEPIRLSRAFGELGRYALAKIDPQTRTVQVHRLIQALVREELTEAERDALRHEVHLLLAQHAPSEPDEKNNWPKFNGLLGHVQSAGVALSDDREVRKFALSFVRYLFASGDYVTAQAFAELLDETWLSVDGIESMDVLEARRHLGNVRRALGGYAAAFELNQDTLQKVEALAGPTSDSALSLINGAGADLRARGDFRAALAREQESVDRHREKYGNSHFLTLRAVNNLALDYGLASDYPECRKLHEESYLGSVALESGAINRLAAWSGIARAVRLCGDYSEACDVGEEAYAFGREELDPEHPWTLLSAKDLSIAWRRVGDSDRSLELAQDVHARYVRQYGLNYPDTLAAAICLSNIQRTVGEFDAAKELIVDTVNRYASVYGEQHPYYHGCLGNLALLHRTMDDPERARTLNERALAGLDEALGRDHHYTLTVAANLASDLAALGHLEEARVLGTDTLERLTQVLGARHPMTLACAANLSADLETLDLKEEARTLYEATIAHYSATLGLSHPDAVVAQERRHLDSDFDPPPI</sequence>
<evidence type="ECO:0000259" key="2">
    <source>
        <dbReference type="Pfam" id="PF25000"/>
    </source>
</evidence>
<dbReference type="Pfam" id="PF25000">
    <property type="entry name" value="DUF7779"/>
    <property type="match status" value="1"/>
</dbReference>
<evidence type="ECO:0000313" key="4">
    <source>
        <dbReference type="Proteomes" id="UP001501237"/>
    </source>
</evidence>
<dbReference type="Proteomes" id="UP001501237">
    <property type="component" value="Unassembled WGS sequence"/>
</dbReference>
<dbReference type="SUPFAM" id="SSF48452">
    <property type="entry name" value="TPR-like"/>
    <property type="match status" value="3"/>
</dbReference>
<dbReference type="InterPro" id="IPR056681">
    <property type="entry name" value="DUF7779"/>
</dbReference>
<dbReference type="PANTHER" id="PTHR46082:SF6">
    <property type="entry name" value="AAA+ ATPASE DOMAIN-CONTAINING PROTEIN-RELATED"/>
    <property type="match status" value="1"/>
</dbReference>
<name>A0ABP6QIW5_9ACTN</name>